<keyword evidence="1" id="KW-0812">Transmembrane</keyword>
<sequence length="325" mass="36319">MNWNLLLPEYPAWQPEWSRGDIRLTFFKCLKWQVEETLNPIECPYHYYCDSVYPGNYSPVVDNLVLFFVVSTYLATLVITVMHIAGRAQSCVQSKRYLLPSGPIALPLIILALAKGHRINTTFPLSSTGPAILQLVQISALTFTNGGDNDIKYVFFEASTISGILHASMYLDAVILPYYTGFDALVKSTFSGECPSCVCRNEDLVVGGTLVSYTGWSLTTFLVVGTLCWRVVCRLYGKKLGKFILIIRSLLEGSSWILMIIDCVYLTTNSPPERLMLRVAAFGGILVLICLCVIRELCTCITQLHSVYKSRAADVCNRSKIEMTK</sequence>
<feature type="transmembrane region" description="Helical" evidence="1">
    <location>
        <begin position="64"/>
        <end position="85"/>
    </location>
</feature>
<dbReference type="OMA" id="CIRWQVE"/>
<dbReference type="AlphaFoldDB" id="A0A2P6SJ00"/>
<feature type="transmembrane region" description="Helical" evidence="1">
    <location>
        <begin position="279"/>
        <end position="301"/>
    </location>
</feature>
<comment type="caution">
    <text evidence="2">The sequence shown here is derived from an EMBL/GenBank/DDBJ whole genome shotgun (WGS) entry which is preliminary data.</text>
</comment>
<reference evidence="2 3" key="1">
    <citation type="journal article" date="2018" name="Nat. Genet.">
        <title>The Rosa genome provides new insights in the design of modern roses.</title>
        <authorList>
            <person name="Bendahmane M."/>
        </authorList>
    </citation>
    <scope>NUCLEOTIDE SEQUENCE [LARGE SCALE GENOMIC DNA]</scope>
    <source>
        <strain evidence="3">cv. Old Blush</strain>
    </source>
</reference>
<evidence type="ECO:0000313" key="2">
    <source>
        <dbReference type="EMBL" id="PRQ58660.1"/>
    </source>
</evidence>
<keyword evidence="1" id="KW-0472">Membrane</keyword>
<proteinExistence type="predicted"/>
<feature type="transmembrane region" description="Helical" evidence="1">
    <location>
        <begin position="245"/>
        <end position="267"/>
    </location>
</feature>
<dbReference type="PANTHER" id="PTHR37726">
    <property type="entry name" value="TRANSMEMBRANE PROTEIN"/>
    <property type="match status" value="1"/>
</dbReference>
<accession>A0A2P6SJ00</accession>
<dbReference type="STRING" id="74649.A0A2P6SJ00"/>
<evidence type="ECO:0000313" key="3">
    <source>
        <dbReference type="Proteomes" id="UP000238479"/>
    </source>
</evidence>
<dbReference type="Proteomes" id="UP000238479">
    <property type="component" value="Chromosome 1"/>
</dbReference>
<dbReference type="Gramene" id="PRQ58660">
    <property type="protein sequence ID" value="PRQ58660"/>
    <property type="gene ID" value="RchiOBHm_Chr1g0361741"/>
</dbReference>
<gene>
    <name evidence="2" type="ORF">RchiOBHm_Chr1g0361741</name>
</gene>
<evidence type="ECO:0000256" key="1">
    <source>
        <dbReference type="SAM" id="Phobius"/>
    </source>
</evidence>
<dbReference type="EMBL" id="PDCK01000039">
    <property type="protein sequence ID" value="PRQ58660.1"/>
    <property type="molecule type" value="Genomic_DNA"/>
</dbReference>
<dbReference type="PANTHER" id="PTHR37726:SF1">
    <property type="entry name" value="TRANSMEMBRANE PROTEIN"/>
    <property type="match status" value="1"/>
</dbReference>
<name>A0A2P6SJ00_ROSCH</name>
<organism evidence="2 3">
    <name type="scientific">Rosa chinensis</name>
    <name type="common">China rose</name>
    <dbReference type="NCBI Taxonomy" id="74649"/>
    <lineage>
        <taxon>Eukaryota</taxon>
        <taxon>Viridiplantae</taxon>
        <taxon>Streptophyta</taxon>
        <taxon>Embryophyta</taxon>
        <taxon>Tracheophyta</taxon>
        <taxon>Spermatophyta</taxon>
        <taxon>Magnoliopsida</taxon>
        <taxon>eudicotyledons</taxon>
        <taxon>Gunneridae</taxon>
        <taxon>Pentapetalae</taxon>
        <taxon>rosids</taxon>
        <taxon>fabids</taxon>
        <taxon>Rosales</taxon>
        <taxon>Rosaceae</taxon>
        <taxon>Rosoideae</taxon>
        <taxon>Rosoideae incertae sedis</taxon>
        <taxon>Rosa</taxon>
    </lineage>
</organism>
<keyword evidence="1" id="KW-1133">Transmembrane helix</keyword>
<keyword evidence="3" id="KW-1185">Reference proteome</keyword>
<protein>
    <submittedName>
        <fullName evidence="2">Uncharacterized protein</fullName>
    </submittedName>
</protein>
<feature type="transmembrane region" description="Helical" evidence="1">
    <location>
        <begin position="213"/>
        <end position="233"/>
    </location>
</feature>